<keyword evidence="3" id="KW-1185">Reference proteome</keyword>
<evidence type="ECO:0000313" key="1">
    <source>
        <dbReference type="EMBL" id="GFT31785.1"/>
    </source>
</evidence>
<dbReference type="EMBL" id="BMAW01107985">
    <property type="protein sequence ID" value="GFT31785.1"/>
    <property type="molecule type" value="Genomic_DNA"/>
</dbReference>
<dbReference type="AlphaFoldDB" id="A0A8X6NSJ3"/>
<sequence length="159" mass="17251">MGKFLSMRCSHLLEIGVHVSLCVIRSDKRDSPGHVTFSFLIQSRLSRACINPPNSIISDAIGKPRCPSKGDHLQAGCTLMPNRFRGVFHLSGPAAAMAGHVPRHKGDPRQTGHISNRNLLRFPVSVNGWDFNVSLGGRSACSTPSLVPFVEERVEVLGA</sequence>
<reference evidence="1" key="1">
    <citation type="submission" date="2020-08" db="EMBL/GenBank/DDBJ databases">
        <title>Multicomponent nature underlies the extraordinary mechanical properties of spider dragline silk.</title>
        <authorList>
            <person name="Kono N."/>
            <person name="Nakamura H."/>
            <person name="Mori M."/>
            <person name="Yoshida Y."/>
            <person name="Ohtoshi R."/>
            <person name="Malay A.D."/>
            <person name="Moran D.A.P."/>
            <person name="Tomita M."/>
            <person name="Numata K."/>
            <person name="Arakawa K."/>
        </authorList>
    </citation>
    <scope>NUCLEOTIDE SEQUENCE</scope>
</reference>
<gene>
    <name evidence="1" type="ORF">NPIL_168341</name>
    <name evidence="2" type="ORF">NPIL_19071</name>
</gene>
<dbReference type="Proteomes" id="UP000887013">
    <property type="component" value="Unassembled WGS sequence"/>
</dbReference>
<name>A0A8X6NSJ3_NEPPI</name>
<evidence type="ECO:0000313" key="2">
    <source>
        <dbReference type="EMBL" id="GFT72562.1"/>
    </source>
</evidence>
<protein>
    <submittedName>
        <fullName evidence="1">Uncharacterized protein</fullName>
    </submittedName>
</protein>
<dbReference type="OrthoDB" id="6447285at2759"/>
<proteinExistence type="predicted"/>
<organism evidence="1 3">
    <name type="scientific">Nephila pilipes</name>
    <name type="common">Giant wood spider</name>
    <name type="synonym">Nephila maculata</name>
    <dbReference type="NCBI Taxonomy" id="299642"/>
    <lineage>
        <taxon>Eukaryota</taxon>
        <taxon>Metazoa</taxon>
        <taxon>Ecdysozoa</taxon>
        <taxon>Arthropoda</taxon>
        <taxon>Chelicerata</taxon>
        <taxon>Arachnida</taxon>
        <taxon>Araneae</taxon>
        <taxon>Araneomorphae</taxon>
        <taxon>Entelegynae</taxon>
        <taxon>Araneoidea</taxon>
        <taxon>Nephilidae</taxon>
        <taxon>Nephila</taxon>
    </lineage>
</organism>
<dbReference type="EMBL" id="BMAW01021364">
    <property type="protein sequence ID" value="GFT72562.1"/>
    <property type="molecule type" value="Genomic_DNA"/>
</dbReference>
<evidence type="ECO:0000313" key="3">
    <source>
        <dbReference type="Proteomes" id="UP000887013"/>
    </source>
</evidence>
<accession>A0A8X6NSJ3</accession>
<comment type="caution">
    <text evidence="1">The sequence shown here is derived from an EMBL/GenBank/DDBJ whole genome shotgun (WGS) entry which is preliminary data.</text>
</comment>